<feature type="transmembrane region" description="Helical" evidence="17">
    <location>
        <begin position="202"/>
        <end position="219"/>
    </location>
</feature>
<dbReference type="PANTHER" id="PTHR33989:SF8">
    <property type="entry name" value="PERMEASE IIC COMPONENT"/>
    <property type="match status" value="1"/>
</dbReference>
<evidence type="ECO:0000256" key="5">
    <source>
        <dbReference type="ARBA" id="ARBA00022475"/>
    </source>
</evidence>
<dbReference type="EC" id="2.7.1.207" evidence="2"/>
<feature type="transmembrane region" description="Helical" evidence="17">
    <location>
        <begin position="327"/>
        <end position="345"/>
    </location>
</feature>
<feature type="modified residue" description="Phosphocysteine; by EIIA" evidence="16">
    <location>
        <position position="449"/>
    </location>
</feature>
<evidence type="ECO:0000256" key="1">
    <source>
        <dbReference type="ARBA" id="ARBA00004651"/>
    </source>
</evidence>
<dbReference type="InterPro" id="IPR041713">
    <property type="entry name" value="PTS_IIB"/>
</dbReference>
<keyword evidence="13 17" id="KW-0472">Membrane</keyword>
<evidence type="ECO:0000256" key="3">
    <source>
        <dbReference type="ARBA" id="ARBA00020834"/>
    </source>
</evidence>
<keyword evidence="10 17" id="KW-0812">Transmembrane</keyword>
<keyword evidence="6" id="KW-0597">Phosphoprotein</keyword>
<dbReference type="InterPro" id="IPR004501">
    <property type="entry name" value="PTS_EIIC_3"/>
</dbReference>
<evidence type="ECO:0000256" key="16">
    <source>
        <dbReference type="PROSITE-ProRule" id="PRU00423"/>
    </source>
</evidence>
<comment type="subcellular location">
    <subcellularLocation>
        <location evidence="1">Cell membrane</location>
        <topology evidence="1">Multi-pass membrane protein</topology>
    </subcellularLocation>
</comment>
<dbReference type="GO" id="GO:0016301">
    <property type="term" value="F:kinase activity"/>
    <property type="evidence" value="ECO:0007669"/>
    <property type="project" value="UniProtKB-KW"/>
</dbReference>
<dbReference type="PROSITE" id="PS51105">
    <property type="entry name" value="PTS_EIIC_TYPE_3"/>
    <property type="match status" value="1"/>
</dbReference>
<name>A0A844FRK1_9FIRM</name>
<dbReference type="AlphaFoldDB" id="A0A844FRK1"/>
<keyword evidence="21" id="KW-1185">Reference proteome</keyword>
<dbReference type="GO" id="GO:1901264">
    <property type="term" value="P:carbohydrate derivative transport"/>
    <property type="evidence" value="ECO:0007669"/>
    <property type="project" value="TreeGrafter"/>
</dbReference>
<feature type="transmembrane region" description="Helical" evidence="17">
    <location>
        <begin position="281"/>
        <end position="303"/>
    </location>
</feature>
<organism evidence="20 21">
    <name type="scientific">Sharpea porci</name>
    <dbReference type="NCBI Taxonomy" id="2652286"/>
    <lineage>
        <taxon>Bacteria</taxon>
        <taxon>Bacillati</taxon>
        <taxon>Bacillota</taxon>
        <taxon>Erysipelotrichia</taxon>
        <taxon>Erysipelotrichales</taxon>
        <taxon>Coprobacillaceae</taxon>
        <taxon>Sharpea</taxon>
    </lineage>
</organism>
<dbReference type="PROSITE" id="PS51100">
    <property type="entry name" value="PTS_EIIB_TYPE_3"/>
    <property type="match status" value="1"/>
</dbReference>
<evidence type="ECO:0000313" key="21">
    <source>
        <dbReference type="Proteomes" id="UP000442619"/>
    </source>
</evidence>
<keyword evidence="7" id="KW-0762">Sugar transport</keyword>
<feature type="transmembrane region" description="Helical" evidence="17">
    <location>
        <begin position="101"/>
        <end position="121"/>
    </location>
</feature>
<dbReference type="SUPFAM" id="SSF52794">
    <property type="entry name" value="PTS system IIB component-like"/>
    <property type="match status" value="1"/>
</dbReference>
<feature type="transmembrane region" description="Helical" evidence="17">
    <location>
        <begin position="226"/>
        <end position="246"/>
    </location>
</feature>
<proteinExistence type="predicted"/>
<dbReference type="Pfam" id="PF02378">
    <property type="entry name" value="PTS_EIIC"/>
    <property type="match status" value="1"/>
</dbReference>
<evidence type="ECO:0000256" key="9">
    <source>
        <dbReference type="ARBA" id="ARBA00022683"/>
    </source>
</evidence>
<evidence type="ECO:0000256" key="10">
    <source>
        <dbReference type="ARBA" id="ARBA00022692"/>
    </source>
</evidence>
<feature type="transmembrane region" description="Helical" evidence="17">
    <location>
        <begin position="352"/>
        <end position="370"/>
    </location>
</feature>
<keyword evidence="5" id="KW-1003">Cell membrane</keyword>
<dbReference type="Gene3D" id="3.40.50.2300">
    <property type="match status" value="1"/>
</dbReference>
<evidence type="ECO:0000256" key="2">
    <source>
        <dbReference type="ARBA" id="ARBA00012802"/>
    </source>
</evidence>
<evidence type="ECO:0000256" key="6">
    <source>
        <dbReference type="ARBA" id="ARBA00022553"/>
    </source>
</evidence>
<evidence type="ECO:0000256" key="11">
    <source>
        <dbReference type="ARBA" id="ARBA00022777"/>
    </source>
</evidence>
<accession>A0A844FRK1</accession>
<evidence type="ECO:0000259" key="18">
    <source>
        <dbReference type="PROSITE" id="PS51100"/>
    </source>
</evidence>
<evidence type="ECO:0000256" key="4">
    <source>
        <dbReference type="ARBA" id="ARBA00022448"/>
    </source>
</evidence>
<dbReference type="GO" id="GO:0009401">
    <property type="term" value="P:phosphoenolpyruvate-dependent sugar phosphotransferase system"/>
    <property type="evidence" value="ECO:0007669"/>
    <property type="project" value="UniProtKB-KW"/>
</dbReference>
<evidence type="ECO:0000256" key="12">
    <source>
        <dbReference type="ARBA" id="ARBA00022989"/>
    </source>
</evidence>
<keyword evidence="9" id="KW-0598">Phosphotransferase system</keyword>
<evidence type="ECO:0000256" key="13">
    <source>
        <dbReference type="ARBA" id="ARBA00023136"/>
    </source>
</evidence>
<dbReference type="GO" id="GO:0008982">
    <property type="term" value="F:protein-N(PI)-phosphohistidine-sugar phosphotransferase activity"/>
    <property type="evidence" value="ECO:0007669"/>
    <property type="project" value="InterPro"/>
</dbReference>
<keyword evidence="4" id="KW-0813">Transport</keyword>
<keyword evidence="12 17" id="KW-1133">Transmembrane helix</keyword>
<evidence type="ECO:0000256" key="7">
    <source>
        <dbReference type="ARBA" id="ARBA00022597"/>
    </source>
</evidence>
<sequence>MDTLIKKIESAKPFFDRVSRNKYLKSIRDGFMSAMPVILFSSIFLLIAFVPNIFGFYWPKDVENAIMKPYNYSMGILALLVAGSTAKNLADNMNRELPVNLQINTISTFMAGIVGTLVMAVDPIKNGLAIEYMGSKGLLTGFLVAFLVCNIYRYCIKHNITIHMPPEVPPNISQTFADIIPFAFSILLLSGLDLIFRKVVGMSFAAGVIAFFKPIFLAADGYLGLALVYGSISLFWFVGIHGPSIVEPAVSAIYYMNIAANLDLFRAGGHATNILTPGVQQFVCTMGGTGATLVVTLMFAFMAHSKELKAVGKASAIPVLFGVNEPILFGAPLILNPVFFIPFVLAPIMNVWLFKIFVDVLGMNSFMYILPWTTPAPIGIVLGCGLGLLCVLYVLCALLMDFLIYYPFFRVYDGLKVQEEDEASDVQNEEEVLEVNNEVVDQKRILVLCAGGGTSGLLAHALDEGAKEKGIKLTTAAGAYGAHYDMLKNFDLVILAPQVANNLEDLKKDTDRLHIKCTACQSKQYIGLTRDPQKALEFVFSILNNEGGNA</sequence>
<gene>
    <name evidence="20" type="ORF">FYJ79_01600</name>
</gene>
<dbReference type="EMBL" id="VUNM01000002">
    <property type="protein sequence ID" value="MST88303.1"/>
    <property type="molecule type" value="Genomic_DNA"/>
</dbReference>
<dbReference type="Proteomes" id="UP000442619">
    <property type="component" value="Unassembled WGS sequence"/>
</dbReference>
<comment type="catalytic activity">
    <reaction evidence="15">
        <text>lactose(out) + N(pros)-phospho-L-histidyl-[protein] = lactose 6-phosphate(in) + L-histidyl-[protein]</text>
        <dbReference type="Rhea" id="RHEA:42400"/>
        <dbReference type="Rhea" id="RHEA-COMP:9745"/>
        <dbReference type="Rhea" id="RHEA-COMP:9746"/>
        <dbReference type="ChEBI" id="CHEBI:17716"/>
        <dbReference type="ChEBI" id="CHEBI:29979"/>
        <dbReference type="ChEBI" id="CHEBI:64837"/>
        <dbReference type="ChEBI" id="CHEBI:79080"/>
        <dbReference type="EC" id="2.7.1.207"/>
    </reaction>
</comment>
<feature type="transmembrane region" description="Helical" evidence="17">
    <location>
        <begin position="133"/>
        <end position="155"/>
    </location>
</feature>
<dbReference type="Pfam" id="PF02302">
    <property type="entry name" value="PTS_IIB"/>
    <property type="match status" value="1"/>
</dbReference>
<dbReference type="InterPro" id="IPR051088">
    <property type="entry name" value="PTS_Sugar-EIIC/EIIB"/>
</dbReference>
<dbReference type="NCBIfam" id="TIGR00410">
    <property type="entry name" value="lacE"/>
    <property type="match status" value="1"/>
</dbReference>
<feature type="transmembrane region" description="Helical" evidence="17">
    <location>
        <begin position="30"/>
        <end position="58"/>
    </location>
</feature>
<dbReference type="InterPro" id="IPR013012">
    <property type="entry name" value="PTS_EIIB_3"/>
</dbReference>
<dbReference type="RefSeq" id="WP_154514241.1">
    <property type="nucleotide sequence ID" value="NZ_VUNM01000002.1"/>
</dbReference>
<dbReference type="NCBIfam" id="TIGR00853">
    <property type="entry name" value="pts-lac"/>
    <property type="match status" value="1"/>
</dbReference>
<evidence type="ECO:0000256" key="17">
    <source>
        <dbReference type="SAM" id="Phobius"/>
    </source>
</evidence>
<dbReference type="InterPro" id="IPR003501">
    <property type="entry name" value="PTS_EIIB_2/3"/>
</dbReference>
<keyword evidence="8" id="KW-0808">Transferase</keyword>
<feature type="transmembrane region" description="Helical" evidence="17">
    <location>
        <begin position="376"/>
        <end position="406"/>
    </location>
</feature>
<evidence type="ECO:0000256" key="15">
    <source>
        <dbReference type="ARBA" id="ARBA00048444"/>
    </source>
</evidence>
<reference evidence="20 21" key="1">
    <citation type="submission" date="2019-08" db="EMBL/GenBank/DDBJ databases">
        <title>In-depth cultivation of the pig gut microbiome towards novel bacterial diversity and tailored functional studies.</title>
        <authorList>
            <person name="Wylensek D."/>
            <person name="Hitch T.C.A."/>
            <person name="Clavel T."/>
        </authorList>
    </citation>
    <scope>NUCLEOTIDE SEQUENCE [LARGE SCALE GENOMIC DNA]</scope>
    <source>
        <strain evidence="20 21">CA-Schmier-601-WT-3</strain>
    </source>
</reference>
<evidence type="ECO:0000259" key="19">
    <source>
        <dbReference type="PROSITE" id="PS51105"/>
    </source>
</evidence>
<protein>
    <recommendedName>
        <fullName evidence="3">PTS system lactose-specific EIICB component</fullName>
        <ecNumber evidence="2">2.7.1.207</ecNumber>
    </recommendedName>
    <alternativeName>
        <fullName evidence="14">EIICB-Lac</fullName>
    </alternativeName>
</protein>
<dbReference type="CDD" id="cd05565">
    <property type="entry name" value="PTS_IIB_lactose"/>
    <property type="match status" value="1"/>
</dbReference>
<dbReference type="InterPro" id="IPR003352">
    <property type="entry name" value="PTS_EIIC"/>
</dbReference>
<keyword evidence="11" id="KW-0418">Kinase</keyword>
<feature type="domain" description="PTS EIIB type-3" evidence="18">
    <location>
        <begin position="442"/>
        <end position="545"/>
    </location>
</feature>
<evidence type="ECO:0000256" key="8">
    <source>
        <dbReference type="ARBA" id="ARBA00022679"/>
    </source>
</evidence>
<comment type="caution">
    <text evidence="20">The sequence shown here is derived from an EMBL/GenBank/DDBJ whole genome shotgun (WGS) entry which is preliminary data.</text>
</comment>
<dbReference type="GO" id="GO:0005886">
    <property type="term" value="C:plasma membrane"/>
    <property type="evidence" value="ECO:0007669"/>
    <property type="project" value="UniProtKB-SubCell"/>
</dbReference>
<dbReference type="InterPro" id="IPR036095">
    <property type="entry name" value="PTS_EIIB-like_sf"/>
</dbReference>
<evidence type="ECO:0000313" key="20">
    <source>
        <dbReference type="EMBL" id="MST88303.1"/>
    </source>
</evidence>
<feature type="transmembrane region" description="Helical" evidence="17">
    <location>
        <begin position="70"/>
        <end position="89"/>
    </location>
</feature>
<evidence type="ECO:0000256" key="14">
    <source>
        <dbReference type="ARBA" id="ARBA00029639"/>
    </source>
</evidence>
<feature type="domain" description="PTS EIIC type-3" evidence="19">
    <location>
        <begin position="4"/>
        <end position="408"/>
    </location>
</feature>
<dbReference type="PANTHER" id="PTHR33989">
    <property type="match status" value="1"/>
</dbReference>